<dbReference type="PANTHER" id="PTHR10584:SF166">
    <property type="entry name" value="RIBOKINASE"/>
    <property type="match status" value="1"/>
</dbReference>
<dbReference type="Proteomes" id="UP001139411">
    <property type="component" value="Unassembled WGS sequence"/>
</dbReference>
<evidence type="ECO:0000313" key="4">
    <source>
        <dbReference type="EMBL" id="MCF2500580.1"/>
    </source>
</evidence>
<dbReference type="PANTHER" id="PTHR10584">
    <property type="entry name" value="SUGAR KINASE"/>
    <property type="match status" value="1"/>
</dbReference>
<evidence type="ECO:0000259" key="3">
    <source>
        <dbReference type="Pfam" id="PF00294"/>
    </source>
</evidence>
<dbReference type="InterPro" id="IPR011611">
    <property type="entry name" value="PfkB_dom"/>
</dbReference>
<sequence>MYDICTIGHITLDKVVTAQSVKFMPGGTSFYFSKALRQFDVDYMLVTALAEKENHILSALRDENIQIFSQPSEFTVYFENIYSANQDHREQNVLHKAAPFTTTQMPDIEARIFHLGPLLSDDITVDLLKSLAAKGTVSLDIQGYLRYVKDQKVLYKDWADKKEALPHVSILKANEFEMEVVTGTSDVRKGAAYLADLGVKEVIITLGSKGSLIYVDNDFFRIPAYKPTAIVDATGCGDTYMAGYLSKRIQGAGVQEAGEFGAAMATLKIQSSGPFSGNAAMVEEVLQYGECDREMIAPGNLSIVLNNSHEKRS</sequence>
<accession>A0A9X1QF71</accession>
<protein>
    <submittedName>
        <fullName evidence="4">PfkB family carbohydrate kinase</fullName>
    </submittedName>
</protein>
<organism evidence="4 5">
    <name type="scientific">Dyadobacter chenhuakuii</name>
    <dbReference type="NCBI Taxonomy" id="2909339"/>
    <lineage>
        <taxon>Bacteria</taxon>
        <taxon>Pseudomonadati</taxon>
        <taxon>Bacteroidota</taxon>
        <taxon>Cytophagia</taxon>
        <taxon>Cytophagales</taxon>
        <taxon>Spirosomataceae</taxon>
        <taxon>Dyadobacter</taxon>
    </lineage>
</organism>
<keyword evidence="2 4" id="KW-0418">Kinase</keyword>
<dbReference type="InterPro" id="IPR029056">
    <property type="entry name" value="Ribokinase-like"/>
</dbReference>
<dbReference type="AlphaFoldDB" id="A0A9X1QF71"/>
<dbReference type="RefSeq" id="WP_235178896.1">
    <property type="nucleotide sequence ID" value="NZ_JAKFFV010000012.1"/>
</dbReference>
<evidence type="ECO:0000256" key="1">
    <source>
        <dbReference type="ARBA" id="ARBA00022679"/>
    </source>
</evidence>
<dbReference type="GO" id="GO:0016301">
    <property type="term" value="F:kinase activity"/>
    <property type="evidence" value="ECO:0007669"/>
    <property type="project" value="UniProtKB-KW"/>
</dbReference>
<reference evidence="4" key="1">
    <citation type="submission" date="2022-01" db="EMBL/GenBank/DDBJ databases">
        <title>Novel species in genus Dyadobacter.</title>
        <authorList>
            <person name="Ma C."/>
        </authorList>
    </citation>
    <scope>NUCLEOTIDE SEQUENCE</scope>
    <source>
        <strain evidence="4">CY357</strain>
    </source>
</reference>
<gene>
    <name evidence="4" type="ORF">L0661_19830</name>
</gene>
<keyword evidence="1" id="KW-0808">Transferase</keyword>
<dbReference type="Pfam" id="PF00294">
    <property type="entry name" value="PfkB"/>
    <property type="match status" value="1"/>
</dbReference>
<name>A0A9X1QF71_9BACT</name>
<evidence type="ECO:0000256" key="2">
    <source>
        <dbReference type="ARBA" id="ARBA00022777"/>
    </source>
</evidence>
<dbReference type="EMBL" id="JAKFFV010000012">
    <property type="protein sequence ID" value="MCF2500580.1"/>
    <property type="molecule type" value="Genomic_DNA"/>
</dbReference>
<dbReference type="Gene3D" id="3.40.1190.20">
    <property type="match status" value="1"/>
</dbReference>
<dbReference type="SUPFAM" id="SSF53613">
    <property type="entry name" value="Ribokinase-like"/>
    <property type="match status" value="1"/>
</dbReference>
<proteinExistence type="predicted"/>
<comment type="caution">
    <text evidence="4">The sequence shown here is derived from an EMBL/GenBank/DDBJ whole genome shotgun (WGS) entry which is preliminary data.</text>
</comment>
<evidence type="ECO:0000313" key="5">
    <source>
        <dbReference type="Proteomes" id="UP001139411"/>
    </source>
</evidence>
<feature type="domain" description="Carbohydrate kinase PfkB" evidence="3">
    <location>
        <begin position="14"/>
        <end position="274"/>
    </location>
</feature>